<dbReference type="NCBIfam" id="NF004616">
    <property type="entry name" value="PRK05950.1"/>
    <property type="match status" value="1"/>
</dbReference>
<dbReference type="PROSITE" id="PS00198">
    <property type="entry name" value="4FE4S_FER_1"/>
    <property type="match status" value="1"/>
</dbReference>
<comment type="catalytic activity">
    <reaction evidence="11">
        <text>a quinone + succinate = fumarate + a quinol</text>
        <dbReference type="Rhea" id="RHEA:40523"/>
        <dbReference type="ChEBI" id="CHEBI:24646"/>
        <dbReference type="ChEBI" id="CHEBI:29806"/>
        <dbReference type="ChEBI" id="CHEBI:30031"/>
        <dbReference type="ChEBI" id="CHEBI:132124"/>
        <dbReference type="EC" id="1.3.5.1"/>
    </reaction>
</comment>
<name>A0ABN2YQ71_9ACTN</name>
<evidence type="ECO:0000259" key="13">
    <source>
        <dbReference type="PROSITE" id="PS51379"/>
    </source>
</evidence>
<evidence type="ECO:0000256" key="2">
    <source>
        <dbReference type="ARBA" id="ARBA00009433"/>
    </source>
</evidence>
<keyword evidence="9 11" id="KW-0411">Iron-sulfur</keyword>
<dbReference type="InterPro" id="IPR036010">
    <property type="entry name" value="2Fe-2S_ferredoxin-like_sf"/>
</dbReference>
<dbReference type="Pfam" id="PF13237">
    <property type="entry name" value="Fer4_10"/>
    <property type="match status" value="1"/>
</dbReference>
<dbReference type="PANTHER" id="PTHR11921">
    <property type="entry name" value="SUCCINATE DEHYDROGENASE IRON-SULFUR PROTEIN"/>
    <property type="match status" value="1"/>
</dbReference>
<organism evidence="14 15">
    <name type="scientific">Kitasatospora kazusensis</name>
    <dbReference type="NCBI Taxonomy" id="407974"/>
    <lineage>
        <taxon>Bacteria</taxon>
        <taxon>Bacillati</taxon>
        <taxon>Actinomycetota</taxon>
        <taxon>Actinomycetes</taxon>
        <taxon>Kitasatosporales</taxon>
        <taxon>Streptomycetaceae</taxon>
        <taxon>Kitasatospora</taxon>
    </lineage>
</organism>
<dbReference type="InterPro" id="IPR009051">
    <property type="entry name" value="Helical_ferredxn"/>
</dbReference>
<evidence type="ECO:0000256" key="5">
    <source>
        <dbReference type="ARBA" id="ARBA00022714"/>
    </source>
</evidence>
<dbReference type="InterPro" id="IPR001041">
    <property type="entry name" value="2Fe-2S_ferredoxin-type"/>
</dbReference>
<dbReference type="Proteomes" id="UP001422759">
    <property type="component" value="Unassembled WGS sequence"/>
</dbReference>
<gene>
    <name evidence="14" type="ORF">GCM10009760_03480</name>
</gene>
<dbReference type="Gene3D" id="1.10.1060.10">
    <property type="entry name" value="Alpha-helical ferredoxin"/>
    <property type="match status" value="1"/>
</dbReference>
<comment type="cofactor">
    <cofactor evidence="11">
        <name>[2Fe-2S] cluster</name>
        <dbReference type="ChEBI" id="CHEBI:190135"/>
    </cofactor>
    <text evidence="11">Binds 1 [2Fe-2S] cluster.</text>
</comment>
<keyword evidence="5 11" id="KW-0001">2Fe-2S</keyword>
<accession>A0ABN2YQ71</accession>
<reference evidence="14 15" key="1">
    <citation type="journal article" date="2019" name="Int. J. Syst. Evol. Microbiol.">
        <title>The Global Catalogue of Microorganisms (GCM) 10K type strain sequencing project: providing services to taxonomists for standard genome sequencing and annotation.</title>
        <authorList>
            <consortium name="The Broad Institute Genomics Platform"/>
            <consortium name="The Broad Institute Genome Sequencing Center for Infectious Disease"/>
            <person name="Wu L."/>
            <person name="Ma J."/>
        </authorList>
    </citation>
    <scope>NUCLEOTIDE SEQUENCE [LARGE SCALE GENOMIC DNA]</scope>
    <source>
        <strain evidence="14 15">JCM 14560</strain>
    </source>
</reference>
<feature type="domain" description="2Fe-2S ferredoxin-type" evidence="12">
    <location>
        <begin position="24"/>
        <end position="118"/>
    </location>
</feature>
<comment type="similarity">
    <text evidence="2 11">Belongs to the succinate dehydrogenase/fumarate reductase iron-sulfur protein family.</text>
</comment>
<evidence type="ECO:0000259" key="12">
    <source>
        <dbReference type="PROSITE" id="PS51085"/>
    </source>
</evidence>
<dbReference type="NCBIfam" id="TIGR00384">
    <property type="entry name" value="dhsB"/>
    <property type="match status" value="1"/>
</dbReference>
<evidence type="ECO:0000256" key="9">
    <source>
        <dbReference type="ARBA" id="ARBA00023014"/>
    </source>
</evidence>
<dbReference type="Pfam" id="PF13085">
    <property type="entry name" value="Fer2_3"/>
    <property type="match status" value="1"/>
</dbReference>
<comment type="pathway">
    <text evidence="1">Carbohydrate metabolism; tricarboxylic acid cycle.</text>
</comment>
<dbReference type="PANTHER" id="PTHR11921:SF29">
    <property type="entry name" value="SUCCINATE DEHYDROGENASE [UBIQUINONE] IRON-SULFUR SUBUNIT, MITOCHONDRIAL"/>
    <property type="match status" value="1"/>
</dbReference>
<keyword evidence="8 11" id="KW-0408">Iron</keyword>
<keyword evidence="6 11" id="KW-0479">Metal-binding</keyword>
<evidence type="ECO:0000256" key="10">
    <source>
        <dbReference type="ARBA" id="ARBA00023291"/>
    </source>
</evidence>
<dbReference type="InterPro" id="IPR025192">
    <property type="entry name" value="Succ_DH/fum_Rdtase_N"/>
</dbReference>
<evidence type="ECO:0000256" key="4">
    <source>
        <dbReference type="ARBA" id="ARBA00022532"/>
    </source>
</evidence>
<evidence type="ECO:0000313" key="15">
    <source>
        <dbReference type="Proteomes" id="UP001422759"/>
    </source>
</evidence>
<keyword evidence="3 11" id="KW-0004">4Fe-4S</keyword>
<evidence type="ECO:0000256" key="6">
    <source>
        <dbReference type="ARBA" id="ARBA00022723"/>
    </source>
</evidence>
<dbReference type="InterPro" id="IPR050573">
    <property type="entry name" value="SDH/FRD_Iron-Sulfur"/>
</dbReference>
<keyword evidence="4" id="KW-0816">Tricarboxylic acid cycle</keyword>
<evidence type="ECO:0000256" key="3">
    <source>
        <dbReference type="ARBA" id="ARBA00022485"/>
    </source>
</evidence>
<keyword evidence="15" id="KW-1185">Reference proteome</keyword>
<dbReference type="SUPFAM" id="SSF46548">
    <property type="entry name" value="alpha-helical ferredoxin"/>
    <property type="match status" value="1"/>
</dbReference>
<comment type="cofactor">
    <cofactor evidence="11">
        <name>[4Fe-4S] cluster</name>
        <dbReference type="ChEBI" id="CHEBI:49883"/>
    </cofactor>
    <text evidence="11">Binds 1 [4Fe-4S] cluster.</text>
</comment>
<dbReference type="EMBL" id="BAAANT010000001">
    <property type="protein sequence ID" value="GAA2130664.1"/>
    <property type="molecule type" value="Genomic_DNA"/>
</dbReference>
<dbReference type="PROSITE" id="PS51379">
    <property type="entry name" value="4FE4S_FER_2"/>
    <property type="match status" value="1"/>
</dbReference>
<dbReference type="InterPro" id="IPR004489">
    <property type="entry name" value="Succ_DH/fum_Rdtase_Fe-S"/>
</dbReference>
<keyword evidence="7" id="KW-0560">Oxidoreductase</keyword>
<dbReference type="EC" id="1.3.5.1" evidence="11"/>
<dbReference type="SUPFAM" id="SSF54292">
    <property type="entry name" value="2Fe-2S ferredoxin-like"/>
    <property type="match status" value="1"/>
</dbReference>
<dbReference type="RefSeq" id="WP_344459887.1">
    <property type="nucleotide sequence ID" value="NZ_BAAANT010000001.1"/>
</dbReference>
<dbReference type="PROSITE" id="PS51085">
    <property type="entry name" value="2FE2S_FER_2"/>
    <property type="match status" value="1"/>
</dbReference>
<sequence>MSTPTVEKHSAALDAAELGGVKLITVTVRIRRFNPEEHPDPVWVDYQLELDPKERVLDALNKIKWEQDGTLTYRRSCAHGICGSDAMRINGRNRLACKTLIKDVNPEKPITIEAIKGLTVLKDLIVDMDPFFQAYKDVMPFLITNGNEPTRERLQTAEDRERFDDTTKCILCAACTSSCPVFWNDGQYFGPAAIVNAHRFIFDSRDEGAEQRLEILNDREGVWRCRTTFNCSEACPRGIEVTKAIQEVKRALVTRRF</sequence>
<comment type="caution">
    <text evidence="14">The sequence shown here is derived from an EMBL/GenBank/DDBJ whole genome shotgun (WGS) entry which is preliminary data.</text>
</comment>
<evidence type="ECO:0000313" key="14">
    <source>
        <dbReference type="EMBL" id="GAA2130664.1"/>
    </source>
</evidence>
<feature type="domain" description="4Fe-4S ferredoxin-type" evidence="13">
    <location>
        <begin position="159"/>
        <end position="181"/>
    </location>
</feature>
<evidence type="ECO:0000256" key="7">
    <source>
        <dbReference type="ARBA" id="ARBA00023002"/>
    </source>
</evidence>
<dbReference type="Gene3D" id="3.10.20.30">
    <property type="match status" value="1"/>
</dbReference>
<protein>
    <recommendedName>
        <fullName evidence="11">Succinate dehydrogenase iron-sulfur subunit</fullName>
        <ecNumber evidence="11">1.3.5.1</ecNumber>
    </recommendedName>
</protein>
<evidence type="ECO:0000256" key="11">
    <source>
        <dbReference type="RuleBase" id="RU361237"/>
    </source>
</evidence>
<proteinExistence type="inferred from homology"/>
<comment type="cofactor">
    <cofactor evidence="11">
        <name>[3Fe-4S] cluster</name>
        <dbReference type="ChEBI" id="CHEBI:21137"/>
    </cofactor>
    <text evidence="11">Binds 1 [3Fe-4S] cluster.</text>
</comment>
<dbReference type="InterPro" id="IPR017896">
    <property type="entry name" value="4Fe4S_Fe-S-bd"/>
</dbReference>
<dbReference type="InterPro" id="IPR017900">
    <property type="entry name" value="4Fe4S_Fe_S_CS"/>
</dbReference>
<evidence type="ECO:0000256" key="1">
    <source>
        <dbReference type="ARBA" id="ARBA00005163"/>
    </source>
</evidence>
<keyword evidence="10 11" id="KW-0003">3Fe-4S</keyword>
<dbReference type="InterPro" id="IPR012675">
    <property type="entry name" value="Beta-grasp_dom_sf"/>
</dbReference>
<evidence type="ECO:0000256" key="8">
    <source>
        <dbReference type="ARBA" id="ARBA00023004"/>
    </source>
</evidence>